<keyword evidence="14" id="KW-0238">DNA-binding</keyword>
<dbReference type="SUPFAM" id="SSF47473">
    <property type="entry name" value="EF-hand"/>
    <property type="match status" value="1"/>
</dbReference>
<evidence type="ECO:0000259" key="19">
    <source>
        <dbReference type="PROSITE" id="PS50222"/>
    </source>
</evidence>
<dbReference type="GO" id="GO:0005509">
    <property type="term" value="F:calcium ion binding"/>
    <property type="evidence" value="ECO:0007669"/>
    <property type="project" value="InterPro"/>
</dbReference>
<evidence type="ECO:0000256" key="7">
    <source>
        <dbReference type="ARBA" id="ARBA00022525"/>
    </source>
</evidence>
<keyword evidence="16" id="KW-0175">Coiled coil</keyword>
<evidence type="ECO:0000256" key="15">
    <source>
        <dbReference type="ARBA" id="ARBA00023136"/>
    </source>
</evidence>
<comment type="caution">
    <text evidence="20">The sequence shown here is derived from an EMBL/GenBank/DDBJ whole genome shotgun (WGS) entry which is preliminary data.</text>
</comment>
<dbReference type="GO" id="GO:0070062">
    <property type="term" value="C:extracellular exosome"/>
    <property type="evidence" value="ECO:0007669"/>
    <property type="project" value="TreeGrafter"/>
</dbReference>
<proteinExistence type="inferred from homology"/>
<evidence type="ECO:0000256" key="10">
    <source>
        <dbReference type="ARBA" id="ARBA00022729"/>
    </source>
</evidence>
<dbReference type="SMART" id="SM00054">
    <property type="entry name" value="EFh"/>
    <property type="match status" value="2"/>
</dbReference>
<dbReference type="InterPro" id="IPR057576">
    <property type="entry name" value="NUCB1_N"/>
</dbReference>
<evidence type="ECO:0000256" key="1">
    <source>
        <dbReference type="ARBA" id="ARBA00004170"/>
    </source>
</evidence>
<feature type="coiled-coil region" evidence="16">
    <location>
        <begin position="175"/>
        <end position="226"/>
    </location>
</feature>
<evidence type="ECO:0000313" key="23">
    <source>
        <dbReference type="Proteomes" id="UP000663877"/>
    </source>
</evidence>
<keyword evidence="7" id="KW-0964">Secreted</keyword>
<dbReference type="GO" id="GO:0016020">
    <property type="term" value="C:membrane"/>
    <property type="evidence" value="ECO:0007669"/>
    <property type="project" value="UniProtKB-SubCell"/>
</dbReference>
<feature type="compositionally biased region" description="Polar residues" evidence="17">
    <location>
        <begin position="426"/>
        <end position="437"/>
    </location>
</feature>
<dbReference type="PANTHER" id="PTHR19237">
    <property type="entry name" value="NUCLEOBINDIN"/>
    <property type="match status" value="1"/>
</dbReference>
<dbReference type="PROSITE" id="PS00018">
    <property type="entry name" value="EF_HAND_1"/>
    <property type="match status" value="2"/>
</dbReference>
<dbReference type="PANTHER" id="PTHR19237:SF20">
    <property type="entry name" value="NUCLEOBINDIN 1"/>
    <property type="match status" value="1"/>
</dbReference>
<dbReference type="CDD" id="cd00051">
    <property type="entry name" value="EFh"/>
    <property type="match status" value="1"/>
</dbReference>
<dbReference type="AlphaFoldDB" id="A0A813U427"/>
<dbReference type="InterPro" id="IPR002048">
    <property type="entry name" value="EF_hand_dom"/>
</dbReference>
<keyword evidence="8" id="KW-0597">Phosphoprotein</keyword>
<organism evidence="20 23">
    <name type="scientific">Adineta steineri</name>
    <dbReference type="NCBI Taxonomy" id="433720"/>
    <lineage>
        <taxon>Eukaryota</taxon>
        <taxon>Metazoa</taxon>
        <taxon>Spiralia</taxon>
        <taxon>Gnathifera</taxon>
        <taxon>Rotifera</taxon>
        <taxon>Eurotatoria</taxon>
        <taxon>Bdelloidea</taxon>
        <taxon>Adinetida</taxon>
        <taxon>Adinetidae</taxon>
        <taxon>Adineta</taxon>
    </lineage>
</organism>
<dbReference type="Proteomes" id="UP000663832">
    <property type="component" value="Unassembled WGS sequence"/>
</dbReference>
<feature type="compositionally biased region" description="Polar residues" evidence="17">
    <location>
        <begin position="379"/>
        <end position="394"/>
    </location>
</feature>
<keyword evidence="12" id="KW-0106">Calcium</keyword>
<dbReference type="PROSITE" id="PS50222">
    <property type="entry name" value="EF_HAND_2"/>
    <property type="match status" value="2"/>
</dbReference>
<evidence type="ECO:0000256" key="9">
    <source>
        <dbReference type="ARBA" id="ARBA00022658"/>
    </source>
</evidence>
<sequence>MNWSKELPVQFFSIELLIMKLIINLLCFFIIIITIGAPPVADNRRNEKLQAASNNNQNQDDVLDDLEYGRYLKEVVDILESDPAFKDKIQRASVDDIKSGNIAEHLSLVQHHVRSKLDEAKQREMSRLRDLVGQKFRNMNEKQRQAFARADPNGRRMQEFLPQHLDHKNWETFGQDDLERLIRHASKDLDELDRKREEEFKQYEIRKEYERRAKLAKLNIDERKRLEQLHRATLEKKKKHRPVNHPGSVDQMEEVWEKVDKLEADQFKPKAFFKLHDVNSDGLIDEDELDAIMVKEADKIYEATPDADPVEREEEIDRMREHVMKEFDKNNDRMLTLDEFEHGLKGTGAKNDQGWKSIEDNDVFSDQEFQRFSEKMAPVSTSIPHYQTPSPASNQQEHVPPEVAVQPPPAAPPANNQQQQVLPNMPVQSQNQTSSQPPKLMPRSP</sequence>
<dbReference type="Pfam" id="PF25434">
    <property type="entry name" value="NUCB1_N"/>
    <property type="match status" value="1"/>
</dbReference>
<keyword evidence="18" id="KW-0812">Transmembrane</keyword>
<keyword evidence="22" id="KW-1185">Reference proteome</keyword>
<feature type="transmembrane region" description="Helical" evidence="18">
    <location>
        <begin position="21"/>
        <end position="41"/>
    </location>
</feature>
<evidence type="ECO:0000256" key="8">
    <source>
        <dbReference type="ARBA" id="ARBA00022553"/>
    </source>
</evidence>
<dbReference type="InterPro" id="IPR018247">
    <property type="entry name" value="EF_Hand_1_Ca_BS"/>
</dbReference>
<dbReference type="Pfam" id="PF13499">
    <property type="entry name" value="EF-hand_7"/>
    <property type="match status" value="1"/>
</dbReference>
<dbReference type="GO" id="GO:0005085">
    <property type="term" value="F:guanyl-nucleotide exchange factor activity"/>
    <property type="evidence" value="ECO:0007669"/>
    <property type="project" value="UniProtKB-KW"/>
</dbReference>
<evidence type="ECO:0000313" key="20">
    <source>
        <dbReference type="EMBL" id="CAF0822415.1"/>
    </source>
</evidence>
<reference evidence="20" key="1">
    <citation type="submission" date="2021-02" db="EMBL/GenBank/DDBJ databases">
        <authorList>
            <person name="Nowell W R."/>
        </authorList>
    </citation>
    <scope>NUCLEOTIDE SEQUENCE</scope>
</reference>
<evidence type="ECO:0000256" key="16">
    <source>
        <dbReference type="SAM" id="Coils"/>
    </source>
</evidence>
<feature type="region of interest" description="Disordered" evidence="17">
    <location>
        <begin position="372"/>
        <end position="445"/>
    </location>
</feature>
<evidence type="ECO:0000256" key="11">
    <source>
        <dbReference type="ARBA" id="ARBA00022737"/>
    </source>
</evidence>
<dbReference type="InterPro" id="IPR011992">
    <property type="entry name" value="EF-hand-dom_pair"/>
</dbReference>
<keyword evidence="18" id="KW-1133">Transmembrane helix</keyword>
<evidence type="ECO:0000256" key="13">
    <source>
        <dbReference type="ARBA" id="ARBA00023034"/>
    </source>
</evidence>
<feature type="domain" description="EF-hand" evidence="19">
    <location>
        <begin position="264"/>
        <end position="299"/>
    </location>
</feature>
<evidence type="ECO:0000256" key="5">
    <source>
        <dbReference type="ARBA" id="ARBA00008063"/>
    </source>
</evidence>
<evidence type="ECO:0000256" key="6">
    <source>
        <dbReference type="ARBA" id="ARBA00022490"/>
    </source>
</evidence>
<dbReference type="InterPro" id="IPR040250">
    <property type="entry name" value="Nucleobindin"/>
</dbReference>
<keyword evidence="15 18" id="KW-0472">Membrane</keyword>
<keyword evidence="13" id="KW-0333">Golgi apparatus</keyword>
<evidence type="ECO:0000313" key="21">
    <source>
        <dbReference type="EMBL" id="CAF1236423.1"/>
    </source>
</evidence>
<evidence type="ECO:0000256" key="18">
    <source>
        <dbReference type="SAM" id="Phobius"/>
    </source>
</evidence>
<dbReference type="OrthoDB" id="5982823at2759"/>
<comment type="subcellular location">
    <subcellularLocation>
        <location evidence="2">Cytoplasm</location>
    </subcellularLocation>
    <subcellularLocation>
        <location evidence="3">Golgi apparatus</location>
    </subcellularLocation>
    <subcellularLocation>
        <location evidence="1">Membrane</location>
        <topology evidence="1">Peripheral membrane protein</topology>
    </subcellularLocation>
    <subcellularLocation>
        <location evidence="4">Secreted</location>
    </subcellularLocation>
</comment>
<accession>A0A813U427</accession>
<evidence type="ECO:0000256" key="2">
    <source>
        <dbReference type="ARBA" id="ARBA00004496"/>
    </source>
</evidence>
<dbReference type="EMBL" id="CAJNOM010000212">
    <property type="protein sequence ID" value="CAF1236423.1"/>
    <property type="molecule type" value="Genomic_DNA"/>
</dbReference>
<feature type="domain" description="EF-hand" evidence="19">
    <location>
        <begin position="315"/>
        <end position="350"/>
    </location>
</feature>
<keyword evidence="11" id="KW-0677">Repeat</keyword>
<feature type="compositionally biased region" description="Low complexity" evidence="17">
    <location>
        <begin position="395"/>
        <end position="405"/>
    </location>
</feature>
<keyword evidence="9" id="KW-0344">Guanine-nucleotide releasing factor</keyword>
<dbReference type="GO" id="GO:0005794">
    <property type="term" value="C:Golgi apparatus"/>
    <property type="evidence" value="ECO:0007669"/>
    <property type="project" value="UniProtKB-SubCell"/>
</dbReference>
<evidence type="ECO:0000256" key="14">
    <source>
        <dbReference type="ARBA" id="ARBA00023125"/>
    </source>
</evidence>
<gene>
    <name evidence="20" type="ORF">BJG266_LOCUS6337</name>
    <name evidence="21" type="ORF">QVE165_LOCUS27724</name>
</gene>
<dbReference type="GO" id="GO:0005793">
    <property type="term" value="C:endoplasmic reticulum-Golgi intermediate compartment"/>
    <property type="evidence" value="ECO:0007669"/>
    <property type="project" value="TreeGrafter"/>
</dbReference>
<keyword evidence="6" id="KW-0963">Cytoplasm</keyword>
<protein>
    <recommendedName>
        <fullName evidence="19">EF-hand domain-containing protein</fullName>
    </recommendedName>
</protein>
<evidence type="ECO:0000256" key="4">
    <source>
        <dbReference type="ARBA" id="ARBA00004613"/>
    </source>
</evidence>
<dbReference type="Proteomes" id="UP000663877">
    <property type="component" value="Unassembled WGS sequence"/>
</dbReference>
<evidence type="ECO:0000256" key="3">
    <source>
        <dbReference type="ARBA" id="ARBA00004555"/>
    </source>
</evidence>
<dbReference type="Gene3D" id="1.10.238.10">
    <property type="entry name" value="EF-hand"/>
    <property type="match status" value="1"/>
</dbReference>
<evidence type="ECO:0000313" key="22">
    <source>
        <dbReference type="Proteomes" id="UP000663832"/>
    </source>
</evidence>
<dbReference type="GO" id="GO:0003677">
    <property type="term" value="F:DNA binding"/>
    <property type="evidence" value="ECO:0007669"/>
    <property type="project" value="UniProtKB-KW"/>
</dbReference>
<comment type="similarity">
    <text evidence="5">Belongs to the nucleobindin family.</text>
</comment>
<keyword evidence="10" id="KW-0732">Signal</keyword>
<evidence type="ECO:0000256" key="17">
    <source>
        <dbReference type="SAM" id="MobiDB-lite"/>
    </source>
</evidence>
<dbReference type="EMBL" id="CAJNOI010000018">
    <property type="protein sequence ID" value="CAF0822415.1"/>
    <property type="molecule type" value="Genomic_DNA"/>
</dbReference>
<evidence type="ECO:0000256" key="12">
    <source>
        <dbReference type="ARBA" id="ARBA00022837"/>
    </source>
</evidence>
<name>A0A813U427_9BILA</name>